<dbReference type="EMBL" id="ML119704">
    <property type="protein sequence ID" value="RPA79048.1"/>
    <property type="molecule type" value="Genomic_DNA"/>
</dbReference>
<dbReference type="Pfam" id="PF13843">
    <property type="entry name" value="DDE_Tnp_1_7"/>
    <property type="match status" value="1"/>
</dbReference>
<keyword evidence="3" id="KW-1185">Reference proteome</keyword>
<proteinExistence type="predicted"/>
<dbReference type="AlphaFoldDB" id="A0A3N4I308"/>
<dbReference type="STRING" id="1160509.A0A3N4I308"/>
<organism evidence="2 3">
    <name type="scientific">Ascobolus immersus RN42</name>
    <dbReference type="NCBI Taxonomy" id="1160509"/>
    <lineage>
        <taxon>Eukaryota</taxon>
        <taxon>Fungi</taxon>
        <taxon>Dikarya</taxon>
        <taxon>Ascomycota</taxon>
        <taxon>Pezizomycotina</taxon>
        <taxon>Pezizomycetes</taxon>
        <taxon>Pezizales</taxon>
        <taxon>Ascobolaceae</taxon>
        <taxon>Ascobolus</taxon>
    </lineage>
</organism>
<name>A0A3N4I308_ASCIM</name>
<dbReference type="PANTHER" id="PTHR46599">
    <property type="entry name" value="PIGGYBAC TRANSPOSABLE ELEMENT-DERIVED PROTEIN 4"/>
    <property type="match status" value="1"/>
</dbReference>
<evidence type="ECO:0000259" key="1">
    <source>
        <dbReference type="Pfam" id="PF13843"/>
    </source>
</evidence>
<reference evidence="2 3" key="1">
    <citation type="journal article" date="2018" name="Nat. Ecol. Evol.">
        <title>Pezizomycetes genomes reveal the molecular basis of ectomycorrhizal truffle lifestyle.</title>
        <authorList>
            <person name="Murat C."/>
            <person name="Payen T."/>
            <person name="Noel B."/>
            <person name="Kuo A."/>
            <person name="Morin E."/>
            <person name="Chen J."/>
            <person name="Kohler A."/>
            <person name="Krizsan K."/>
            <person name="Balestrini R."/>
            <person name="Da Silva C."/>
            <person name="Montanini B."/>
            <person name="Hainaut M."/>
            <person name="Levati E."/>
            <person name="Barry K.W."/>
            <person name="Belfiori B."/>
            <person name="Cichocki N."/>
            <person name="Clum A."/>
            <person name="Dockter R.B."/>
            <person name="Fauchery L."/>
            <person name="Guy J."/>
            <person name="Iotti M."/>
            <person name="Le Tacon F."/>
            <person name="Lindquist E.A."/>
            <person name="Lipzen A."/>
            <person name="Malagnac F."/>
            <person name="Mello A."/>
            <person name="Molinier V."/>
            <person name="Miyauchi S."/>
            <person name="Poulain J."/>
            <person name="Riccioni C."/>
            <person name="Rubini A."/>
            <person name="Sitrit Y."/>
            <person name="Splivallo R."/>
            <person name="Traeger S."/>
            <person name="Wang M."/>
            <person name="Zifcakova L."/>
            <person name="Wipf D."/>
            <person name="Zambonelli A."/>
            <person name="Paolocci F."/>
            <person name="Nowrousian M."/>
            <person name="Ottonello S."/>
            <person name="Baldrian P."/>
            <person name="Spatafora J.W."/>
            <person name="Henrissat B."/>
            <person name="Nagy L.G."/>
            <person name="Aury J.M."/>
            <person name="Wincker P."/>
            <person name="Grigoriev I.V."/>
            <person name="Bonfante P."/>
            <person name="Martin F.M."/>
        </authorList>
    </citation>
    <scope>NUCLEOTIDE SEQUENCE [LARGE SCALE GENOMIC DNA]</scope>
    <source>
        <strain evidence="2 3">RN42</strain>
    </source>
</reference>
<dbReference type="Proteomes" id="UP000275078">
    <property type="component" value="Unassembled WGS sequence"/>
</dbReference>
<dbReference type="OrthoDB" id="2431486at2759"/>
<feature type="domain" description="PiggyBac transposable element-derived protein" evidence="1">
    <location>
        <begin position="2"/>
        <end position="165"/>
    </location>
</feature>
<evidence type="ECO:0000313" key="3">
    <source>
        <dbReference type="Proteomes" id="UP000275078"/>
    </source>
</evidence>
<sequence>MLTELGIGACGTTRPGYKFWPDVWKKVKTNAKQTLFALGNFGGIMAKAVGPLKNVLAFVWVDSNIVQGLTTIHDFLIGDYLTVERRRPKGQSSVQKEAQKAYGPGPDAGRRVVMVPRATHEYNFHMNGVDLTDQYVSYHRIQLITQRNWFPLMYGVVDIGMVNAYLLAKTALRPHDASKLNHADFRLDVAEALIKRGYEGIHSFSILVSDMTMDLNARQDASMTASLFEIRVISAQADMLAGKFGPVASNASQKVKRVYLNGRELSEKGLPSIRFTVGKHIATMTRESRLQCLLCRYEQRAAQSHGDHSNSAC</sequence>
<gene>
    <name evidence="2" type="ORF">BJ508DRAFT_328768</name>
</gene>
<protein>
    <recommendedName>
        <fullName evidence="1">PiggyBac transposable element-derived protein domain-containing protein</fullName>
    </recommendedName>
</protein>
<evidence type="ECO:0000313" key="2">
    <source>
        <dbReference type="EMBL" id="RPA79048.1"/>
    </source>
</evidence>
<dbReference type="InterPro" id="IPR029526">
    <property type="entry name" value="PGBD"/>
</dbReference>
<accession>A0A3N4I308</accession>
<dbReference type="PANTHER" id="PTHR46599:SF3">
    <property type="entry name" value="PIGGYBAC TRANSPOSABLE ELEMENT-DERIVED PROTEIN 4"/>
    <property type="match status" value="1"/>
</dbReference>